<organism evidence="3 4">
    <name type="scientific">Streptomyces incanus</name>
    <dbReference type="NCBI Taxonomy" id="887453"/>
    <lineage>
        <taxon>Bacteria</taxon>
        <taxon>Bacillati</taxon>
        <taxon>Actinomycetota</taxon>
        <taxon>Actinomycetes</taxon>
        <taxon>Kitasatosporales</taxon>
        <taxon>Streptomycetaceae</taxon>
        <taxon>Streptomyces</taxon>
    </lineage>
</organism>
<sequence>MERTDVIVVLAAVLILVVTAKPLKKVPTWHIVVLAVLLYPVDRVLLSVLESAGIVNSPWSKYPLLISVTFVFTVLTAPVVRGYKARRDRRAGRQHHDQDHDQDHDQHVDA</sequence>
<keyword evidence="2" id="KW-1133">Transmembrane helix</keyword>
<dbReference type="Proteomes" id="UP001596183">
    <property type="component" value="Unassembled WGS sequence"/>
</dbReference>
<name>A0ABW0XN08_9ACTN</name>
<feature type="region of interest" description="Disordered" evidence="1">
    <location>
        <begin position="85"/>
        <end position="110"/>
    </location>
</feature>
<evidence type="ECO:0000256" key="1">
    <source>
        <dbReference type="SAM" id="MobiDB-lite"/>
    </source>
</evidence>
<dbReference type="RefSeq" id="WP_381210625.1">
    <property type="nucleotide sequence ID" value="NZ_JBHSPC010000036.1"/>
</dbReference>
<protein>
    <recommendedName>
        <fullName evidence="5">Integral membrane protein</fullName>
    </recommendedName>
</protein>
<reference evidence="4" key="1">
    <citation type="journal article" date="2019" name="Int. J. Syst. Evol. Microbiol.">
        <title>The Global Catalogue of Microorganisms (GCM) 10K type strain sequencing project: providing services to taxonomists for standard genome sequencing and annotation.</title>
        <authorList>
            <consortium name="The Broad Institute Genomics Platform"/>
            <consortium name="The Broad Institute Genome Sequencing Center for Infectious Disease"/>
            <person name="Wu L."/>
            <person name="Ma J."/>
        </authorList>
    </citation>
    <scope>NUCLEOTIDE SEQUENCE [LARGE SCALE GENOMIC DNA]</scope>
    <source>
        <strain evidence="4">JCM 13852</strain>
    </source>
</reference>
<dbReference type="EMBL" id="JBHSPC010000036">
    <property type="protein sequence ID" value="MFC5671117.1"/>
    <property type="molecule type" value="Genomic_DNA"/>
</dbReference>
<proteinExistence type="predicted"/>
<keyword evidence="2" id="KW-0472">Membrane</keyword>
<gene>
    <name evidence="3" type="ORF">ACFP2V_13610</name>
</gene>
<accession>A0ABW0XN08</accession>
<feature type="transmembrane region" description="Helical" evidence="2">
    <location>
        <begin position="62"/>
        <end position="80"/>
    </location>
</feature>
<feature type="compositionally biased region" description="Basic and acidic residues" evidence="1">
    <location>
        <begin position="94"/>
        <end position="110"/>
    </location>
</feature>
<evidence type="ECO:0000313" key="4">
    <source>
        <dbReference type="Proteomes" id="UP001596183"/>
    </source>
</evidence>
<evidence type="ECO:0008006" key="5">
    <source>
        <dbReference type="Google" id="ProtNLM"/>
    </source>
</evidence>
<evidence type="ECO:0000256" key="2">
    <source>
        <dbReference type="SAM" id="Phobius"/>
    </source>
</evidence>
<evidence type="ECO:0000313" key="3">
    <source>
        <dbReference type="EMBL" id="MFC5671117.1"/>
    </source>
</evidence>
<keyword evidence="4" id="KW-1185">Reference proteome</keyword>
<keyword evidence="2" id="KW-0812">Transmembrane</keyword>
<comment type="caution">
    <text evidence="3">The sequence shown here is derived from an EMBL/GenBank/DDBJ whole genome shotgun (WGS) entry which is preliminary data.</text>
</comment>